<feature type="compositionally biased region" description="Polar residues" evidence="1">
    <location>
        <begin position="197"/>
        <end position="214"/>
    </location>
</feature>
<keyword evidence="3" id="KW-1185">Reference proteome</keyword>
<gene>
    <name evidence="2" type="ORF">OHK93_008120</name>
</gene>
<dbReference type="AlphaFoldDB" id="A0AA43QNJ5"/>
<proteinExistence type="predicted"/>
<feature type="compositionally biased region" description="Polar residues" evidence="1">
    <location>
        <begin position="273"/>
        <end position="283"/>
    </location>
</feature>
<feature type="region of interest" description="Disordered" evidence="1">
    <location>
        <begin position="11"/>
        <end position="35"/>
    </location>
</feature>
<feature type="compositionally biased region" description="Polar residues" evidence="1">
    <location>
        <begin position="19"/>
        <end position="35"/>
    </location>
</feature>
<dbReference type="Proteomes" id="UP001161017">
    <property type="component" value="Unassembled WGS sequence"/>
</dbReference>
<name>A0AA43QNJ5_9LECA</name>
<organism evidence="2 3">
    <name type="scientific">Ramalina farinacea</name>
    <dbReference type="NCBI Taxonomy" id="258253"/>
    <lineage>
        <taxon>Eukaryota</taxon>
        <taxon>Fungi</taxon>
        <taxon>Dikarya</taxon>
        <taxon>Ascomycota</taxon>
        <taxon>Pezizomycotina</taxon>
        <taxon>Lecanoromycetes</taxon>
        <taxon>OSLEUM clade</taxon>
        <taxon>Lecanoromycetidae</taxon>
        <taxon>Lecanorales</taxon>
        <taxon>Lecanorineae</taxon>
        <taxon>Ramalinaceae</taxon>
        <taxon>Ramalina</taxon>
    </lineage>
</organism>
<evidence type="ECO:0000256" key="1">
    <source>
        <dbReference type="SAM" id="MobiDB-lite"/>
    </source>
</evidence>
<dbReference type="EMBL" id="JAPUFD010000008">
    <property type="protein sequence ID" value="MDI1488844.1"/>
    <property type="molecule type" value="Genomic_DNA"/>
</dbReference>
<evidence type="ECO:0000313" key="2">
    <source>
        <dbReference type="EMBL" id="MDI1488844.1"/>
    </source>
</evidence>
<protein>
    <submittedName>
        <fullName evidence="2">Uncharacterized protein</fullName>
    </submittedName>
</protein>
<feature type="region of interest" description="Disordered" evidence="1">
    <location>
        <begin position="146"/>
        <end position="214"/>
    </location>
</feature>
<feature type="compositionally biased region" description="Basic residues" evidence="1">
    <location>
        <begin position="181"/>
        <end position="196"/>
    </location>
</feature>
<accession>A0AA43QNJ5</accession>
<evidence type="ECO:0000313" key="3">
    <source>
        <dbReference type="Proteomes" id="UP001161017"/>
    </source>
</evidence>
<feature type="region of interest" description="Disordered" evidence="1">
    <location>
        <begin position="269"/>
        <end position="291"/>
    </location>
</feature>
<comment type="caution">
    <text evidence="2">The sequence shown here is derived from an EMBL/GenBank/DDBJ whole genome shotgun (WGS) entry which is preliminary data.</text>
</comment>
<sequence>MASRGDPISALLPPYWPHHTTNSVTSPPQSQQDYQRQGDLAAVLSQLDLSIHHHLDSAFGSLARLITEKHDRLLDHVLRRLDDVDDRLEKAFKGTRGDIRDVSNELALVKGALNNFSQNHENVKEAMQGIEAKIGTLRTFHNQNLGDLRLSTGGDEKGDGQPQQARPDTNDGAVGADKKGSPFRRRHSRKTSKARSNKTSQSNQPPNSTGGQSNTINEAVTIAQAYPPDFGVHRGPAPDIRGHPAYSGHFAAAPQMYEQHGVPIAKFPERPSYPTQRIDSGNWYQKAYGPR</sequence>
<reference evidence="2" key="1">
    <citation type="journal article" date="2023" name="Genome Biol. Evol.">
        <title>First Whole Genome Sequence and Flow Cytometry Genome Size Data for the Lichen-Forming Fungus Ramalina farinacea (Ascomycota).</title>
        <authorList>
            <person name="Llewellyn T."/>
            <person name="Mian S."/>
            <person name="Hill R."/>
            <person name="Leitch I.J."/>
            <person name="Gaya E."/>
        </authorList>
    </citation>
    <scope>NUCLEOTIDE SEQUENCE</scope>
    <source>
        <strain evidence="2">LIQ254RAFAR</strain>
    </source>
</reference>